<feature type="non-terminal residue" evidence="2">
    <location>
        <position position="1"/>
    </location>
</feature>
<gene>
    <name evidence="2" type="primary">Tubgcp3_1</name>
    <name evidence="2" type="ORF">GLABRA_R08146</name>
</gene>
<organism evidence="2 3">
    <name type="scientific">Glaucidium brasilianum</name>
    <name type="common">Ferruginous pygmy-owl</name>
    <dbReference type="NCBI Taxonomy" id="78217"/>
    <lineage>
        <taxon>Eukaryota</taxon>
        <taxon>Metazoa</taxon>
        <taxon>Chordata</taxon>
        <taxon>Craniata</taxon>
        <taxon>Vertebrata</taxon>
        <taxon>Euteleostomi</taxon>
        <taxon>Archelosauria</taxon>
        <taxon>Archosauria</taxon>
        <taxon>Dinosauria</taxon>
        <taxon>Saurischia</taxon>
        <taxon>Theropoda</taxon>
        <taxon>Coelurosauria</taxon>
        <taxon>Aves</taxon>
        <taxon>Neognathae</taxon>
        <taxon>Neoaves</taxon>
        <taxon>Telluraves</taxon>
        <taxon>Strigiformes</taxon>
        <taxon>Strigidae</taxon>
        <taxon>Glaucidium</taxon>
    </lineage>
</organism>
<protein>
    <submittedName>
        <fullName evidence="2">GCP3 protein</fullName>
    </submittedName>
</protein>
<feature type="domain" description="Gamma tubulin complex component C-terminal" evidence="1">
    <location>
        <begin position="2"/>
        <end position="113"/>
    </location>
</feature>
<proteinExistence type="predicted"/>
<feature type="non-terminal residue" evidence="2">
    <location>
        <position position="134"/>
    </location>
</feature>
<sequence>SQVLLNQLRAVFDQIIELQNAQDTMYRAALEELQLRLQFEERKKQRELEGKWGVTASEDEEESRRMKEFQDSIPKMCSQLRILTHFYQIKLLTASSDESLRFLSFRLDFNEHYKAREPRLRVSLGTRGRRSSHM</sequence>
<dbReference type="Pfam" id="PF04130">
    <property type="entry name" value="GCP_C_terminal"/>
    <property type="match status" value="1"/>
</dbReference>
<dbReference type="EMBL" id="VXAP01000277">
    <property type="protein sequence ID" value="NXL34168.1"/>
    <property type="molecule type" value="Genomic_DNA"/>
</dbReference>
<keyword evidence="3" id="KW-1185">Reference proteome</keyword>
<dbReference type="GO" id="GO:0043015">
    <property type="term" value="F:gamma-tubulin binding"/>
    <property type="evidence" value="ECO:0007669"/>
    <property type="project" value="InterPro"/>
</dbReference>
<dbReference type="OrthoDB" id="5860513at2759"/>
<dbReference type="InterPro" id="IPR040457">
    <property type="entry name" value="GCP_C"/>
</dbReference>
<accession>A0A7L0RXT4</accession>
<evidence type="ECO:0000313" key="3">
    <source>
        <dbReference type="Proteomes" id="UP000591073"/>
    </source>
</evidence>
<dbReference type="Proteomes" id="UP000591073">
    <property type="component" value="Unassembled WGS sequence"/>
</dbReference>
<comment type="caution">
    <text evidence="2">The sequence shown here is derived from an EMBL/GenBank/DDBJ whole genome shotgun (WGS) entry which is preliminary data.</text>
</comment>
<evidence type="ECO:0000313" key="2">
    <source>
        <dbReference type="EMBL" id="NXL34168.1"/>
    </source>
</evidence>
<name>A0A7L0RXT4_GLABR</name>
<dbReference type="AlphaFoldDB" id="A0A7L0RXT4"/>
<evidence type="ECO:0000259" key="1">
    <source>
        <dbReference type="Pfam" id="PF04130"/>
    </source>
</evidence>
<reference evidence="2 3" key="1">
    <citation type="submission" date="2019-09" db="EMBL/GenBank/DDBJ databases">
        <title>Bird 10,000 Genomes (B10K) Project - Family phase.</title>
        <authorList>
            <person name="Zhang G."/>
        </authorList>
    </citation>
    <scope>NUCLEOTIDE SEQUENCE [LARGE SCALE GENOMIC DNA]</scope>
    <source>
        <strain evidence="2">B10K-DU-008-63</strain>
    </source>
</reference>